<dbReference type="EMBL" id="UAUF01000007">
    <property type="protein sequence ID" value="SPZ02561.1"/>
    <property type="molecule type" value="Genomic_DNA"/>
</dbReference>
<proteinExistence type="predicted"/>
<dbReference type="Proteomes" id="UP000250443">
    <property type="component" value="Unassembled WGS sequence"/>
</dbReference>
<organism evidence="1 2">
    <name type="scientific">Pseudomonas luteola</name>
    <dbReference type="NCBI Taxonomy" id="47886"/>
    <lineage>
        <taxon>Bacteria</taxon>
        <taxon>Pseudomonadati</taxon>
        <taxon>Pseudomonadota</taxon>
        <taxon>Gammaproteobacteria</taxon>
        <taxon>Pseudomonadales</taxon>
        <taxon>Pseudomonadaceae</taxon>
        <taxon>Pseudomonas</taxon>
    </lineage>
</organism>
<evidence type="ECO:0000313" key="1">
    <source>
        <dbReference type="EMBL" id="SPZ02561.1"/>
    </source>
</evidence>
<dbReference type="RefSeq" id="WP_112297579.1">
    <property type="nucleotide sequence ID" value="NZ_UAUF01000007.1"/>
</dbReference>
<protein>
    <submittedName>
        <fullName evidence="1">Uncharacterized protein</fullName>
    </submittedName>
</protein>
<evidence type="ECO:0000313" key="2">
    <source>
        <dbReference type="Proteomes" id="UP000250443"/>
    </source>
</evidence>
<gene>
    <name evidence="1" type="ORF">NCTC11842_00683</name>
</gene>
<name>A0A2X2C6Q1_PSELU</name>
<accession>A0A2X2C6Q1</accession>
<sequence>MNTPLNGHHCPTREELRYIGIKSKQREIATPSHALLIALSQAQTGLMDAETLYVYAKHVGLEPEWDQSHHNFWVQDPNAGVLLICCELTRSTVH</sequence>
<reference evidence="1 2" key="1">
    <citation type="submission" date="2018-06" db="EMBL/GenBank/DDBJ databases">
        <authorList>
            <consortium name="Pathogen Informatics"/>
            <person name="Doyle S."/>
        </authorList>
    </citation>
    <scope>NUCLEOTIDE SEQUENCE [LARGE SCALE GENOMIC DNA]</scope>
    <source>
        <strain evidence="1 2">NCTC11842</strain>
    </source>
</reference>
<dbReference type="AlphaFoldDB" id="A0A2X2C6Q1"/>